<dbReference type="InterPro" id="IPR000754">
    <property type="entry name" value="Ribosomal_uS9"/>
</dbReference>
<dbReference type="Gene3D" id="3.30.230.10">
    <property type="match status" value="1"/>
</dbReference>
<dbReference type="EMBL" id="JYNY01000222">
    <property type="protein sequence ID" value="KJJ85062.1"/>
    <property type="molecule type" value="Genomic_DNA"/>
</dbReference>
<comment type="caution">
    <text evidence="7">The sequence shown here is derived from an EMBL/GenBank/DDBJ whole genome shotgun (WGS) entry which is preliminary data.</text>
</comment>
<dbReference type="InterPro" id="IPR023035">
    <property type="entry name" value="Ribosomal_uS9_bac/plastid"/>
</dbReference>
<comment type="similarity">
    <text evidence="1 5 6">Belongs to the universal ribosomal protein uS9 family.</text>
</comment>
<dbReference type="GO" id="GO:0015935">
    <property type="term" value="C:small ribosomal subunit"/>
    <property type="evidence" value="ECO:0007669"/>
    <property type="project" value="UniProtKB-ARBA"/>
</dbReference>
<evidence type="ECO:0000256" key="6">
    <source>
        <dbReference type="RuleBase" id="RU003815"/>
    </source>
</evidence>
<keyword evidence="8" id="KW-1185">Reference proteome</keyword>
<dbReference type="Pfam" id="PF00380">
    <property type="entry name" value="Ribosomal_S9"/>
    <property type="match status" value="1"/>
</dbReference>
<dbReference type="HAMAP" id="MF_00532_B">
    <property type="entry name" value="Ribosomal_uS9_B"/>
    <property type="match status" value="1"/>
</dbReference>
<accession>A0A0F0CP65</accession>
<evidence type="ECO:0000313" key="7">
    <source>
        <dbReference type="EMBL" id="KJJ85062.1"/>
    </source>
</evidence>
<dbReference type="GO" id="GO:0006412">
    <property type="term" value="P:translation"/>
    <property type="evidence" value="ECO:0007669"/>
    <property type="project" value="UniProtKB-UniRule"/>
</dbReference>
<dbReference type="Proteomes" id="UP000033428">
    <property type="component" value="Unassembled WGS sequence"/>
</dbReference>
<dbReference type="InterPro" id="IPR020568">
    <property type="entry name" value="Ribosomal_Su5_D2-typ_SF"/>
</dbReference>
<dbReference type="PANTHER" id="PTHR21569:SF1">
    <property type="entry name" value="SMALL RIBOSOMAL SUBUNIT PROTEIN US9M"/>
    <property type="match status" value="1"/>
</dbReference>
<protein>
    <recommendedName>
        <fullName evidence="4 5">Small ribosomal subunit protein uS9</fullName>
    </recommendedName>
</protein>
<keyword evidence="3 5" id="KW-0687">Ribonucleoprotein</keyword>
<gene>
    <name evidence="5" type="primary">rpsI</name>
    <name evidence="7" type="ORF">OMAG_001026</name>
</gene>
<dbReference type="InterPro" id="IPR020574">
    <property type="entry name" value="Ribosomal_uS9_CS"/>
</dbReference>
<evidence type="ECO:0000256" key="2">
    <source>
        <dbReference type="ARBA" id="ARBA00022980"/>
    </source>
</evidence>
<name>A0A0F0CP65_9BACT</name>
<dbReference type="PANTHER" id="PTHR21569">
    <property type="entry name" value="RIBOSOMAL PROTEIN S9"/>
    <property type="match status" value="1"/>
</dbReference>
<evidence type="ECO:0000256" key="3">
    <source>
        <dbReference type="ARBA" id="ARBA00023274"/>
    </source>
</evidence>
<keyword evidence="2 5" id="KW-0689">Ribosomal protein</keyword>
<evidence type="ECO:0000256" key="1">
    <source>
        <dbReference type="ARBA" id="ARBA00005251"/>
    </source>
</evidence>
<dbReference type="SUPFAM" id="SSF54211">
    <property type="entry name" value="Ribosomal protein S5 domain 2-like"/>
    <property type="match status" value="1"/>
</dbReference>
<dbReference type="GO" id="GO:0005737">
    <property type="term" value="C:cytoplasm"/>
    <property type="evidence" value="ECO:0007669"/>
    <property type="project" value="UniProtKB-ARBA"/>
</dbReference>
<proteinExistence type="inferred from homology"/>
<sequence length="132" mass="14940">MEAVKNYFCGTGRRKESIARVRILPGTGKIRVNNRELEDYFPRETHCIIAVKPLVVTGTIKSYDIWANIVGGGISGQAGAFRLGVARALIVADPEFRPILKRNGFLTRDPRAKERKKYGFKRARKGFQFSKR</sequence>
<evidence type="ECO:0000313" key="8">
    <source>
        <dbReference type="Proteomes" id="UP000033428"/>
    </source>
</evidence>
<dbReference type="AlphaFoldDB" id="A0A0F0CP65"/>
<evidence type="ECO:0000256" key="4">
    <source>
        <dbReference type="ARBA" id="ARBA00035259"/>
    </source>
</evidence>
<dbReference type="GO" id="GO:0003723">
    <property type="term" value="F:RNA binding"/>
    <property type="evidence" value="ECO:0007669"/>
    <property type="project" value="TreeGrafter"/>
</dbReference>
<evidence type="ECO:0000256" key="5">
    <source>
        <dbReference type="HAMAP-Rule" id="MF_00532"/>
    </source>
</evidence>
<organism evidence="7 8">
    <name type="scientific">Candidatus Omnitrophus magneticus</name>
    <dbReference type="NCBI Taxonomy" id="1609969"/>
    <lineage>
        <taxon>Bacteria</taxon>
        <taxon>Pseudomonadati</taxon>
        <taxon>Candidatus Omnitrophota</taxon>
        <taxon>Candidatus Omnitrophus</taxon>
    </lineage>
</organism>
<dbReference type="InterPro" id="IPR014721">
    <property type="entry name" value="Ribsml_uS5_D2-typ_fold_subgr"/>
</dbReference>
<dbReference type="NCBIfam" id="NF001099">
    <property type="entry name" value="PRK00132.1"/>
    <property type="match status" value="1"/>
</dbReference>
<dbReference type="PROSITE" id="PS00360">
    <property type="entry name" value="RIBOSOMAL_S9"/>
    <property type="match status" value="1"/>
</dbReference>
<dbReference type="GO" id="GO:0003735">
    <property type="term" value="F:structural constituent of ribosome"/>
    <property type="evidence" value="ECO:0007669"/>
    <property type="project" value="InterPro"/>
</dbReference>
<dbReference type="FunFam" id="3.30.230.10:FF:000001">
    <property type="entry name" value="30S ribosomal protein S9"/>
    <property type="match status" value="1"/>
</dbReference>
<dbReference type="PATRIC" id="fig|1609969.3.peg.1106"/>
<reference evidence="7 8" key="1">
    <citation type="submission" date="2015-02" db="EMBL/GenBank/DDBJ databases">
        <title>Single-cell genomics of uncultivated deep-branching MTB reveals a conserved set of magnetosome genes.</title>
        <authorList>
            <person name="Kolinko S."/>
            <person name="Richter M."/>
            <person name="Glockner F.O."/>
            <person name="Brachmann A."/>
            <person name="Schuler D."/>
        </authorList>
    </citation>
    <scope>NUCLEOTIDE SEQUENCE [LARGE SCALE GENOMIC DNA]</scope>
    <source>
        <strain evidence="7">SKK-01</strain>
    </source>
</reference>